<dbReference type="Pfam" id="PF18885">
    <property type="entry name" value="DUF5648"/>
    <property type="match status" value="2"/>
</dbReference>
<feature type="domain" description="DUF5648" evidence="1">
    <location>
        <begin position="291"/>
        <end position="428"/>
    </location>
</feature>
<gene>
    <name evidence="2" type="ORF">F5050DRAFT_1713899</name>
</gene>
<comment type="caution">
    <text evidence="2">The sequence shown here is derived from an EMBL/GenBank/DDBJ whole genome shotgun (WGS) entry which is preliminary data.</text>
</comment>
<dbReference type="EMBL" id="MU790718">
    <property type="protein sequence ID" value="KAJ3994189.1"/>
    <property type="molecule type" value="Genomic_DNA"/>
</dbReference>
<name>A0ABQ8Q6P0_9AGAR</name>
<proteinExistence type="predicted"/>
<protein>
    <recommendedName>
        <fullName evidence="1">DUF5648 domain-containing protein</fullName>
    </recommendedName>
</protein>
<dbReference type="Proteomes" id="UP001163828">
    <property type="component" value="Unassembled WGS sequence"/>
</dbReference>
<feature type="domain" description="DUF5648" evidence="1">
    <location>
        <begin position="105"/>
        <end position="244"/>
    </location>
</feature>
<reference evidence="2" key="1">
    <citation type="submission" date="2022-08" db="EMBL/GenBank/DDBJ databases">
        <authorList>
            <consortium name="DOE Joint Genome Institute"/>
            <person name="Min B."/>
            <person name="Riley R."/>
            <person name="Sierra-Patev S."/>
            <person name="Naranjo-Ortiz M."/>
            <person name="Looney B."/>
            <person name="Konkel Z."/>
            <person name="Slot J.C."/>
            <person name="Sakamoto Y."/>
            <person name="Steenwyk J.L."/>
            <person name="Rokas A."/>
            <person name="Carro J."/>
            <person name="Camarero S."/>
            <person name="Ferreira P."/>
            <person name="Molpeceres G."/>
            <person name="Ruiz-Duenas F.J."/>
            <person name="Serrano A."/>
            <person name="Henrissat B."/>
            <person name="Drula E."/>
            <person name="Hughes K.W."/>
            <person name="Mata J.L."/>
            <person name="Ishikawa N.K."/>
            <person name="Vargas-Isla R."/>
            <person name="Ushijima S."/>
            <person name="Smith C.A."/>
            <person name="Ahrendt S."/>
            <person name="Andreopoulos W."/>
            <person name="He G."/>
            <person name="Labutti K."/>
            <person name="Lipzen A."/>
            <person name="Ng V."/>
            <person name="Sandor L."/>
            <person name="Barry K."/>
            <person name="Martinez A.T."/>
            <person name="Xiao Y."/>
            <person name="Gibbons J.G."/>
            <person name="Terashima K."/>
            <person name="Hibbett D.S."/>
            <person name="Grigoriev I.V."/>
        </authorList>
    </citation>
    <scope>NUCLEOTIDE SEQUENCE</scope>
    <source>
        <strain evidence="2">TFB10827</strain>
    </source>
</reference>
<accession>A0ABQ8Q6P0</accession>
<evidence type="ECO:0000259" key="1">
    <source>
        <dbReference type="Pfam" id="PF18885"/>
    </source>
</evidence>
<sequence length="461" mass="49644">MHPQSFTHTRVSLRVINMSRSHILDTKSALTSTLKVKSLENGQQLVQYDIWGITQDSYFIETRKGKSCSVSGSGGDGPAGTPGSCTVVEADPTSSCADTSSLISLLRAYSSSASDNLYTTNVSELDNDALLGGAYTFEGEAAFLWSTSQPGTIPLFRLYNEDFMDHFYTMSSDEVPEMIDEGWAYDTTPNHTAGYVYPYSICGAAPIYRLFNPASVDHFYTMNIAESQNAIESGYQDQGIAGFAMLPSADGSAVNDSAVAFFLPGTMTALPESQASATTSLSCANNTNAVPLLRAFSSSRTDHLYTTNSTEMNDVDISLDAYSFEGDAAFVWSTQEAFTVPLYRLFNQNVNDHFYTIDANESNEALSLGYAFDTDSHIAGYLYPYSICGAAPIYRLYSTSKTDHFYTMSQTESASASGYVVEGIAGFALLPSVDGGPQMSASPLLLPASLKPSASTLGSNE</sequence>
<evidence type="ECO:0000313" key="3">
    <source>
        <dbReference type="Proteomes" id="UP001163828"/>
    </source>
</evidence>
<organism evidence="2 3">
    <name type="scientific">Lentinula boryana</name>
    <dbReference type="NCBI Taxonomy" id="40481"/>
    <lineage>
        <taxon>Eukaryota</taxon>
        <taxon>Fungi</taxon>
        <taxon>Dikarya</taxon>
        <taxon>Basidiomycota</taxon>
        <taxon>Agaricomycotina</taxon>
        <taxon>Agaricomycetes</taxon>
        <taxon>Agaricomycetidae</taxon>
        <taxon>Agaricales</taxon>
        <taxon>Marasmiineae</taxon>
        <taxon>Omphalotaceae</taxon>
        <taxon>Lentinula</taxon>
    </lineage>
</organism>
<evidence type="ECO:0000313" key="2">
    <source>
        <dbReference type="EMBL" id="KAJ3994189.1"/>
    </source>
</evidence>
<dbReference type="InterPro" id="IPR043708">
    <property type="entry name" value="DUF5648"/>
</dbReference>
<keyword evidence="3" id="KW-1185">Reference proteome</keyword>